<evidence type="ECO:0000259" key="1">
    <source>
        <dbReference type="PROSITE" id="PS50206"/>
    </source>
</evidence>
<accession>A0A2G6E2D0</accession>
<comment type="caution">
    <text evidence="2">The sequence shown here is derived from an EMBL/GenBank/DDBJ whole genome shotgun (WGS) entry which is preliminary data.</text>
</comment>
<reference evidence="2 3" key="1">
    <citation type="submission" date="2017-10" db="EMBL/GenBank/DDBJ databases">
        <title>Novel microbial diversity and functional potential in the marine mammal oral microbiome.</title>
        <authorList>
            <person name="Dudek N.K."/>
            <person name="Sun C.L."/>
            <person name="Burstein D."/>
            <person name="Kantor R.S."/>
            <person name="Aliaga Goltsman D.S."/>
            <person name="Bik E.M."/>
            <person name="Thomas B.C."/>
            <person name="Banfield J.F."/>
            <person name="Relman D.A."/>
        </authorList>
    </citation>
    <scope>NUCLEOTIDE SEQUENCE [LARGE SCALE GENOMIC DNA]</scope>
    <source>
        <strain evidence="2">DOLZORAL124_49_17</strain>
    </source>
</reference>
<organism evidence="2 3">
    <name type="scientific">candidate division KSB3 bacterium</name>
    <dbReference type="NCBI Taxonomy" id="2044937"/>
    <lineage>
        <taxon>Bacteria</taxon>
        <taxon>candidate division KSB3</taxon>
    </lineage>
</organism>
<dbReference type="InterPro" id="IPR050229">
    <property type="entry name" value="GlpE_sulfurtransferase"/>
</dbReference>
<proteinExistence type="predicted"/>
<sequence>MLLMNCTSMKSMVDVSSVINSLSLRYNRRNRIMKNVIVSLVVAAVVLTCGAFIQVDAQESKVFETPKDLVAYVKTQITEISLEDLKKKMENQDDFVLIDVRDKGEFIKGSIPGAINISRGLLEFKIGKQLEGKTKEIVLFCKSGSRSALATASLKSLGYTDVKSLEGGWLGWEKASN</sequence>
<dbReference type="Gene3D" id="3.40.250.10">
    <property type="entry name" value="Rhodanese-like domain"/>
    <property type="match status" value="1"/>
</dbReference>
<evidence type="ECO:0000313" key="3">
    <source>
        <dbReference type="Proteomes" id="UP000229740"/>
    </source>
</evidence>
<dbReference type="Proteomes" id="UP000229740">
    <property type="component" value="Unassembled WGS sequence"/>
</dbReference>
<evidence type="ECO:0000313" key="2">
    <source>
        <dbReference type="EMBL" id="PID56107.1"/>
    </source>
</evidence>
<dbReference type="CDD" id="cd00158">
    <property type="entry name" value="RHOD"/>
    <property type="match status" value="1"/>
</dbReference>
<protein>
    <recommendedName>
        <fullName evidence="1">Rhodanese domain-containing protein</fullName>
    </recommendedName>
</protein>
<dbReference type="PANTHER" id="PTHR43031:SF1">
    <property type="entry name" value="PYRIDINE NUCLEOTIDE-DISULPHIDE OXIDOREDUCTASE"/>
    <property type="match status" value="1"/>
</dbReference>
<dbReference type="InterPro" id="IPR036873">
    <property type="entry name" value="Rhodanese-like_dom_sf"/>
</dbReference>
<dbReference type="EMBL" id="PDPS01000038">
    <property type="protein sequence ID" value="PID56107.1"/>
    <property type="molecule type" value="Genomic_DNA"/>
</dbReference>
<dbReference type="Pfam" id="PF00581">
    <property type="entry name" value="Rhodanese"/>
    <property type="match status" value="1"/>
</dbReference>
<dbReference type="SUPFAM" id="SSF52821">
    <property type="entry name" value="Rhodanese/Cell cycle control phosphatase"/>
    <property type="match status" value="1"/>
</dbReference>
<dbReference type="InterPro" id="IPR001763">
    <property type="entry name" value="Rhodanese-like_dom"/>
</dbReference>
<dbReference type="PROSITE" id="PS50206">
    <property type="entry name" value="RHODANESE_3"/>
    <property type="match status" value="1"/>
</dbReference>
<dbReference type="PANTHER" id="PTHR43031">
    <property type="entry name" value="FAD-DEPENDENT OXIDOREDUCTASE"/>
    <property type="match status" value="1"/>
</dbReference>
<gene>
    <name evidence="2" type="ORF">CSB45_12785</name>
</gene>
<feature type="domain" description="Rhodanese" evidence="1">
    <location>
        <begin position="91"/>
        <end position="177"/>
    </location>
</feature>
<name>A0A2G6E2D0_9BACT</name>
<dbReference type="SMART" id="SM00450">
    <property type="entry name" value="RHOD"/>
    <property type="match status" value="1"/>
</dbReference>
<dbReference type="AlphaFoldDB" id="A0A2G6E2D0"/>